<accession>R7QNM6</accession>
<dbReference type="PANTHER" id="PTHR30266:SF2">
    <property type="entry name" value="LARGE-CONDUCTANCE MECHANOSENSITIVE CHANNEL"/>
    <property type="match status" value="1"/>
</dbReference>
<evidence type="ECO:0008006" key="8">
    <source>
        <dbReference type="Google" id="ProtNLM"/>
    </source>
</evidence>
<feature type="transmembrane region" description="Helical" evidence="5">
    <location>
        <begin position="96"/>
        <end position="122"/>
    </location>
</feature>
<dbReference type="OrthoDB" id="567387at2759"/>
<evidence type="ECO:0000256" key="1">
    <source>
        <dbReference type="ARBA" id="ARBA00004141"/>
    </source>
</evidence>
<dbReference type="Gene3D" id="1.10.1200.120">
    <property type="entry name" value="Large-conductance mechanosensitive channel, MscL, domain 1"/>
    <property type="match status" value="1"/>
</dbReference>
<dbReference type="PANTHER" id="PTHR30266">
    <property type="entry name" value="MECHANOSENSITIVE CHANNEL MSCL"/>
    <property type="match status" value="1"/>
</dbReference>
<dbReference type="SUPFAM" id="SSF81330">
    <property type="entry name" value="Gated mechanosensitive channel"/>
    <property type="match status" value="1"/>
</dbReference>
<reference evidence="7" key="1">
    <citation type="journal article" date="2013" name="Proc. Natl. Acad. Sci. U.S.A.">
        <title>Genome structure and metabolic features in the red seaweed Chondrus crispus shed light on evolution of the Archaeplastida.</title>
        <authorList>
            <person name="Collen J."/>
            <person name="Porcel B."/>
            <person name="Carre W."/>
            <person name="Ball S.G."/>
            <person name="Chaparro C."/>
            <person name="Tonon T."/>
            <person name="Barbeyron T."/>
            <person name="Michel G."/>
            <person name="Noel B."/>
            <person name="Valentin K."/>
            <person name="Elias M."/>
            <person name="Artiguenave F."/>
            <person name="Arun A."/>
            <person name="Aury J.M."/>
            <person name="Barbosa-Neto J.F."/>
            <person name="Bothwell J.H."/>
            <person name="Bouget F.Y."/>
            <person name="Brillet L."/>
            <person name="Cabello-Hurtado F."/>
            <person name="Capella-Gutierrez S."/>
            <person name="Charrier B."/>
            <person name="Cladiere L."/>
            <person name="Cock J.M."/>
            <person name="Coelho S.M."/>
            <person name="Colleoni C."/>
            <person name="Czjzek M."/>
            <person name="Da Silva C."/>
            <person name="Delage L."/>
            <person name="Denoeud F."/>
            <person name="Deschamps P."/>
            <person name="Dittami S.M."/>
            <person name="Gabaldon T."/>
            <person name="Gachon C.M."/>
            <person name="Groisillier A."/>
            <person name="Herve C."/>
            <person name="Jabbari K."/>
            <person name="Katinka M."/>
            <person name="Kloareg B."/>
            <person name="Kowalczyk N."/>
            <person name="Labadie K."/>
            <person name="Leblanc C."/>
            <person name="Lopez P.J."/>
            <person name="McLachlan D.H."/>
            <person name="Meslet-Cladiere L."/>
            <person name="Moustafa A."/>
            <person name="Nehr Z."/>
            <person name="Nyvall Collen P."/>
            <person name="Panaud O."/>
            <person name="Partensky F."/>
            <person name="Poulain J."/>
            <person name="Rensing S.A."/>
            <person name="Rousvoal S."/>
            <person name="Samson G."/>
            <person name="Symeonidi A."/>
            <person name="Weissenbach J."/>
            <person name="Zambounis A."/>
            <person name="Wincker P."/>
            <person name="Boyen C."/>
        </authorList>
    </citation>
    <scope>NUCLEOTIDE SEQUENCE [LARGE SCALE GENOMIC DNA]</scope>
    <source>
        <strain evidence="7">cv. Stackhouse</strain>
    </source>
</reference>
<evidence type="ECO:0000256" key="4">
    <source>
        <dbReference type="ARBA" id="ARBA00023136"/>
    </source>
</evidence>
<evidence type="ECO:0000256" key="5">
    <source>
        <dbReference type="SAM" id="Phobius"/>
    </source>
</evidence>
<name>R7QNM6_CHOCR</name>
<dbReference type="RefSeq" id="XP_005718982.1">
    <property type="nucleotide sequence ID" value="XM_005718925.1"/>
</dbReference>
<evidence type="ECO:0000256" key="3">
    <source>
        <dbReference type="ARBA" id="ARBA00022989"/>
    </source>
</evidence>
<organism evidence="6 7">
    <name type="scientific">Chondrus crispus</name>
    <name type="common">Carrageen Irish moss</name>
    <name type="synonym">Polymorpha crispa</name>
    <dbReference type="NCBI Taxonomy" id="2769"/>
    <lineage>
        <taxon>Eukaryota</taxon>
        <taxon>Rhodophyta</taxon>
        <taxon>Florideophyceae</taxon>
        <taxon>Rhodymeniophycidae</taxon>
        <taxon>Gigartinales</taxon>
        <taxon>Gigartinaceae</taxon>
        <taxon>Chondrus</taxon>
    </lineage>
</organism>
<dbReference type="EMBL" id="HG001994">
    <property type="protein sequence ID" value="CDF39071.1"/>
    <property type="molecule type" value="Genomic_DNA"/>
</dbReference>
<feature type="transmembrane region" description="Helical" evidence="5">
    <location>
        <begin position="66"/>
        <end position="84"/>
    </location>
</feature>
<dbReference type="InterPro" id="IPR036019">
    <property type="entry name" value="MscL_channel"/>
</dbReference>
<dbReference type="GO" id="GO:0016020">
    <property type="term" value="C:membrane"/>
    <property type="evidence" value="ECO:0007669"/>
    <property type="project" value="UniProtKB-SubCell"/>
</dbReference>
<proteinExistence type="predicted"/>
<evidence type="ECO:0000313" key="7">
    <source>
        <dbReference type="Proteomes" id="UP000012073"/>
    </source>
</evidence>
<dbReference type="GO" id="GO:0008381">
    <property type="term" value="F:mechanosensitive monoatomic ion channel activity"/>
    <property type="evidence" value="ECO:0007669"/>
    <property type="project" value="TreeGrafter"/>
</dbReference>
<dbReference type="Pfam" id="PF01741">
    <property type="entry name" value="MscL"/>
    <property type="match status" value="1"/>
</dbReference>
<dbReference type="Gramene" id="CDF39071">
    <property type="protein sequence ID" value="CDF39071"/>
    <property type="gene ID" value="CHC_T00000090001"/>
</dbReference>
<keyword evidence="2 5" id="KW-0812">Transmembrane</keyword>
<sequence>MTTPTQENDVEQQQETSCFGSKKDKVQYGTGKSIIVEFRDFIFGGNLIRIAVAFVLALSIERLVTSFVSSFVTPILGVIGDTNFEDLKFTIRQSNFVYGLFLDALISFIIIALVLFFCLILPTQRYGGRCVPAWIMRKCPYCFQDMPAIGTKCPSCCSSVEAVPIGQKMT</sequence>
<dbReference type="TCDB" id="1.A.22.1.12">
    <property type="family name" value="the large conductance mechanosensitive ion channel (mscl) family"/>
</dbReference>
<gene>
    <name evidence="6" type="ORF">CHC_T00000090001</name>
</gene>
<protein>
    <recommendedName>
        <fullName evidence="8">Large-conductance mechanosensitive channel</fullName>
    </recommendedName>
</protein>
<evidence type="ECO:0000313" key="6">
    <source>
        <dbReference type="EMBL" id="CDF39071.1"/>
    </source>
</evidence>
<feature type="transmembrane region" description="Helical" evidence="5">
    <location>
        <begin position="41"/>
        <end position="60"/>
    </location>
</feature>
<evidence type="ECO:0000256" key="2">
    <source>
        <dbReference type="ARBA" id="ARBA00022692"/>
    </source>
</evidence>
<keyword evidence="7" id="KW-1185">Reference proteome</keyword>
<dbReference type="OMA" id="FVENAMT"/>
<dbReference type="KEGG" id="ccp:CHC_T00000090001"/>
<keyword evidence="3 5" id="KW-1133">Transmembrane helix</keyword>
<dbReference type="Proteomes" id="UP000012073">
    <property type="component" value="Unassembled WGS sequence"/>
</dbReference>
<keyword evidence="4 5" id="KW-0472">Membrane</keyword>
<comment type="subcellular location">
    <subcellularLocation>
        <location evidence="1">Membrane</location>
        <topology evidence="1">Multi-pass membrane protein</topology>
    </subcellularLocation>
</comment>
<dbReference type="AlphaFoldDB" id="R7QNM6"/>
<dbReference type="GeneID" id="17326701"/>
<dbReference type="InterPro" id="IPR037673">
    <property type="entry name" value="MSC/AndL"/>
</dbReference>